<keyword evidence="3" id="KW-0862">Zinc</keyword>
<dbReference type="AlphaFoldDB" id="A0A9N9ZMY1"/>
<dbReference type="PROSITE" id="PS50865">
    <property type="entry name" value="ZF_MYND_2"/>
    <property type="match status" value="1"/>
</dbReference>
<dbReference type="GO" id="GO:0008270">
    <property type="term" value="F:zinc ion binding"/>
    <property type="evidence" value="ECO:0007669"/>
    <property type="project" value="UniProtKB-KW"/>
</dbReference>
<feature type="domain" description="MYND-type" evidence="5">
    <location>
        <begin position="18"/>
        <end position="58"/>
    </location>
</feature>
<dbReference type="Pfam" id="PF01753">
    <property type="entry name" value="zf-MYND"/>
    <property type="match status" value="1"/>
</dbReference>
<reference evidence="6 7" key="2">
    <citation type="submission" date="2021-10" db="EMBL/GenBank/DDBJ databases">
        <authorList>
            <person name="Piombo E."/>
        </authorList>
    </citation>
    <scope>NUCLEOTIDE SEQUENCE [LARGE SCALE GENOMIC DNA]</scope>
</reference>
<protein>
    <recommendedName>
        <fullName evidence="5">MYND-type domain-containing protein</fullName>
    </recommendedName>
</protein>
<comment type="caution">
    <text evidence="6">The sequence shown here is derived from an EMBL/GenBank/DDBJ whole genome shotgun (WGS) entry which is preliminary data.</text>
</comment>
<evidence type="ECO:0000256" key="2">
    <source>
        <dbReference type="ARBA" id="ARBA00022771"/>
    </source>
</evidence>
<name>A0A9N9ZMY1_9HYPO</name>
<dbReference type="EMBL" id="CABFOC020000082">
    <property type="protein sequence ID" value="CAH0058100.1"/>
    <property type="molecule type" value="Genomic_DNA"/>
</dbReference>
<keyword evidence="2 4" id="KW-0863">Zinc-finger</keyword>
<dbReference type="Gene3D" id="6.10.140.2220">
    <property type="match status" value="1"/>
</dbReference>
<proteinExistence type="predicted"/>
<dbReference type="Proteomes" id="UP000775872">
    <property type="component" value="Unassembled WGS sequence"/>
</dbReference>
<accession>A0A9N9ZMY1</accession>
<evidence type="ECO:0000256" key="3">
    <source>
        <dbReference type="ARBA" id="ARBA00022833"/>
    </source>
</evidence>
<evidence type="ECO:0000313" key="7">
    <source>
        <dbReference type="Proteomes" id="UP000775872"/>
    </source>
</evidence>
<evidence type="ECO:0000256" key="1">
    <source>
        <dbReference type="ARBA" id="ARBA00022723"/>
    </source>
</evidence>
<keyword evidence="7" id="KW-1185">Reference proteome</keyword>
<reference evidence="7" key="1">
    <citation type="submission" date="2019-06" db="EMBL/GenBank/DDBJ databases">
        <authorList>
            <person name="Broberg M."/>
        </authorList>
    </citation>
    <scope>NUCLEOTIDE SEQUENCE [LARGE SCALE GENOMIC DNA]</scope>
</reference>
<sequence length="438" mass="50015">MGDPAASKGLIGPLIHRCQKCKAGEAREKFLRCRYCRAVRYCSIEHLRADRSSHKSACKGISKARVKLAKEDRLVRSLPADGDMPANVFETGVGKFWHFQPTRDYLRTRYILVERLHTLGTLDSYAQALKHMHDMMRLDRADHLDVQDIAPYVMLSLDLDQESCDFIKGWGIQGRKIVKGTDIFESADSILGVNNLYNPKASSLLLRLKLLVDVINVMNARKVLPLTPLPVEIQIIIEKNMVRSPLSAHLHKESTQALVERRGKLVRGILEFSQRLADDHNESFMFEFFHVALSVEPRRRPGLSYGEREAVMARRSYPAWRGTEGVLQLLDNAGACAMKTPVMNLKGMLYSYRDKLGQRYSRSAAEQLKYEILEVIWDYLPWAVEDATYLGPPAERPSERYRKLENERVFKNMEGMMFQNEHLKDAMRGLASGNGVCE</sequence>
<gene>
    <name evidence="6" type="ORF">CSOL1703_00008578</name>
</gene>
<dbReference type="SUPFAM" id="SSF144232">
    <property type="entry name" value="HIT/MYND zinc finger-like"/>
    <property type="match status" value="1"/>
</dbReference>
<keyword evidence="1" id="KW-0479">Metal-binding</keyword>
<organism evidence="6 7">
    <name type="scientific">Clonostachys solani</name>
    <dbReference type="NCBI Taxonomy" id="160281"/>
    <lineage>
        <taxon>Eukaryota</taxon>
        <taxon>Fungi</taxon>
        <taxon>Dikarya</taxon>
        <taxon>Ascomycota</taxon>
        <taxon>Pezizomycotina</taxon>
        <taxon>Sordariomycetes</taxon>
        <taxon>Hypocreomycetidae</taxon>
        <taxon>Hypocreales</taxon>
        <taxon>Bionectriaceae</taxon>
        <taxon>Clonostachys</taxon>
    </lineage>
</organism>
<dbReference type="OrthoDB" id="5952526at2759"/>
<evidence type="ECO:0000313" key="6">
    <source>
        <dbReference type="EMBL" id="CAH0058100.1"/>
    </source>
</evidence>
<evidence type="ECO:0000259" key="5">
    <source>
        <dbReference type="PROSITE" id="PS50865"/>
    </source>
</evidence>
<dbReference type="InterPro" id="IPR002893">
    <property type="entry name" value="Znf_MYND"/>
</dbReference>
<evidence type="ECO:0000256" key="4">
    <source>
        <dbReference type="PROSITE-ProRule" id="PRU00134"/>
    </source>
</evidence>